<keyword evidence="2" id="KW-1185">Reference proteome</keyword>
<organism evidence="1 2">
    <name type="scientific">Jannaschia pohangensis</name>
    <dbReference type="NCBI Taxonomy" id="390807"/>
    <lineage>
        <taxon>Bacteria</taxon>
        <taxon>Pseudomonadati</taxon>
        <taxon>Pseudomonadota</taxon>
        <taxon>Alphaproteobacteria</taxon>
        <taxon>Rhodobacterales</taxon>
        <taxon>Roseobacteraceae</taxon>
        <taxon>Jannaschia</taxon>
    </lineage>
</organism>
<gene>
    <name evidence="1" type="ORF">SAMN04488095_1827</name>
</gene>
<evidence type="ECO:0000313" key="1">
    <source>
        <dbReference type="EMBL" id="SFI95574.1"/>
    </source>
</evidence>
<dbReference type="RefSeq" id="WP_092779485.1">
    <property type="nucleotide sequence ID" value="NZ_FORA01000002.1"/>
</dbReference>
<protein>
    <recommendedName>
        <fullName evidence="3">DUF1444 family protein</fullName>
    </recommendedName>
</protein>
<accession>A0A1I3MEL8</accession>
<name>A0A1I3MEL8_9RHOB</name>
<sequence length="299" mass="32475">MFGWFKKGASGDLDQDALEKALMRAALALPQVRAITRTGPLTFDVTVEGASGQETRIDAHNLWLYLSRTGASERDDLVNRYVRSVTEPASDVIDLDDLLILLRHGGYATGQPGWEVAQKLWQDGRGATPDLPSPWFLPQHGDLVIMVAENRPDSVRMVSAAEVTGLGLDDAALIALCQDNWARLNVDASVEDIGHGLHLITVPGDPWLTGSLVPMGEVDTILRQTGWATALLSYPTRDQIFAIDANDPLAVRNLAAMFTDDLAHRQSDLIWSWTPAGDFRPQFQPDGEGGFAPVGGPDA</sequence>
<dbReference type="AlphaFoldDB" id="A0A1I3MEL8"/>
<proteinExistence type="predicted"/>
<dbReference type="EMBL" id="FORA01000002">
    <property type="protein sequence ID" value="SFI95574.1"/>
    <property type="molecule type" value="Genomic_DNA"/>
</dbReference>
<dbReference type="STRING" id="390807.SAMN04488095_1827"/>
<reference evidence="1 2" key="1">
    <citation type="submission" date="2016-10" db="EMBL/GenBank/DDBJ databases">
        <authorList>
            <person name="de Groot N.N."/>
        </authorList>
    </citation>
    <scope>NUCLEOTIDE SEQUENCE [LARGE SCALE GENOMIC DNA]</scope>
    <source>
        <strain evidence="1 2">DSM 19073</strain>
    </source>
</reference>
<dbReference type="Proteomes" id="UP000199110">
    <property type="component" value="Unassembled WGS sequence"/>
</dbReference>
<evidence type="ECO:0000313" key="2">
    <source>
        <dbReference type="Proteomes" id="UP000199110"/>
    </source>
</evidence>
<evidence type="ECO:0008006" key="3">
    <source>
        <dbReference type="Google" id="ProtNLM"/>
    </source>
</evidence>